<dbReference type="AlphaFoldDB" id="A0A5A7MK89"/>
<dbReference type="Proteomes" id="UP000323105">
    <property type="component" value="Unassembled WGS sequence"/>
</dbReference>
<reference evidence="1 2" key="1">
    <citation type="journal article" date="2019" name="Microbiol. Resour. Announc.">
        <title>Draft Genome Sequence of Comamonas testosteroni TA441, a Bacterium That Has a Cryptic Phenol Degradation Gene Cluster.</title>
        <authorList>
            <person name="Arai H."/>
            <person name="Ishii M."/>
        </authorList>
    </citation>
    <scope>NUCLEOTIDE SEQUENCE [LARGE SCALE GENOMIC DNA]</scope>
    <source>
        <strain evidence="1 2">TA441</strain>
    </source>
</reference>
<evidence type="ECO:0000313" key="2">
    <source>
        <dbReference type="Proteomes" id="UP000323105"/>
    </source>
</evidence>
<organism evidence="1 2">
    <name type="scientific">Comamonas testosteroni</name>
    <name type="common">Pseudomonas testosteroni</name>
    <dbReference type="NCBI Taxonomy" id="285"/>
    <lineage>
        <taxon>Bacteria</taxon>
        <taxon>Pseudomonadati</taxon>
        <taxon>Pseudomonadota</taxon>
        <taxon>Betaproteobacteria</taxon>
        <taxon>Burkholderiales</taxon>
        <taxon>Comamonadaceae</taxon>
        <taxon>Comamonas</taxon>
    </lineage>
</organism>
<proteinExistence type="predicted"/>
<protein>
    <submittedName>
        <fullName evidence="1">Uncharacterized protein</fullName>
    </submittedName>
</protein>
<dbReference type="EMBL" id="BKBW01000026">
    <property type="protein sequence ID" value="GEQ78156.1"/>
    <property type="molecule type" value="Genomic_DNA"/>
</dbReference>
<sequence>MAIYLRIQAVDATRERLRGQRGAHMKQTWRNYYTESQKALMWESWRKGDPLRTSDSMLAVSGADIWGANHV</sequence>
<evidence type="ECO:0000313" key="1">
    <source>
        <dbReference type="EMBL" id="GEQ78156.1"/>
    </source>
</evidence>
<comment type="caution">
    <text evidence="1">The sequence shown here is derived from an EMBL/GenBank/DDBJ whole genome shotgun (WGS) entry which is preliminary data.</text>
</comment>
<gene>
    <name evidence="1" type="ORF">CTTA_5161</name>
</gene>
<name>A0A5A7MK89_COMTE</name>
<accession>A0A5A7MK89</accession>